<dbReference type="AlphaFoldDB" id="A0AAV4GLD5"/>
<protein>
    <recommendedName>
        <fullName evidence="4">AMOP domain-containing protein</fullName>
    </recommendedName>
</protein>
<evidence type="ECO:0008006" key="4">
    <source>
        <dbReference type="Google" id="ProtNLM"/>
    </source>
</evidence>
<dbReference type="Proteomes" id="UP000762676">
    <property type="component" value="Unassembled WGS sequence"/>
</dbReference>
<sequence length="331" mass="36557">MNDQYDDGDDENYDDDDDDDHDDDDDDDDDDDEDVDNYDDAYLNINCNANRPGNVNPEFGANEPGCGNTFSYNGGAGAGTAACACDGAKPYEDGFNDKKRDPNCCSESRVYQRPLVNKKPGDCSTEFKYVPEFNYPPPPCPPQDTVVSTQSGCCKGPAPATIKPAEESCTTTYKYVPEFNYPPPPCPPQDSGCNKQLQNTSCCGNNSASPYQGGLTNKKPDGISGVRPCCNEPDTYESISNTDAQRYKGKGPDRTNFYADDDCGCQKSNNSSSNNNLFDGETDWSEIRKLAYAAVENCSTYSPKLPRRFPSFYCEEENYVKDMALNVRRER</sequence>
<evidence type="ECO:0000313" key="2">
    <source>
        <dbReference type="EMBL" id="GFR86111.1"/>
    </source>
</evidence>
<organism evidence="2 3">
    <name type="scientific">Elysia marginata</name>
    <dbReference type="NCBI Taxonomy" id="1093978"/>
    <lineage>
        <taxon>Eukaryota</taxon>
        <taxon>Metazoa</taxon>
        <taxon>Spiralia</taxon>
        <taxon>Lophotrochozoa</taxon>
        <taxon>Mollusca</taxon>
        <taxon>Gastropoda</taxon>
        <taxon>Heterobranchia</taxon>
        <taxon>Euthyneura</taxon>
        <taxon>Panpulmonata</taxon>
        <taxon>Sacoglossa</taxon>
        <taxon>Placobranchoidea</taxon>
        <taxon>Plakobranchidae</taxon>
        <taxon>Elysia</taxon>
    </lineage>
</organism>
<keyword evidence="3" id="KW-1185">Reference proteome</keyword>
<evidence type="ECO:0000313" key="3">
    <source>
        <dbReference type="Proteomes" id="UP000762676"/>
    </source>
</evidence>
<proteinExistence type="predicted"/>
<accession>A0AAV4GLD5</accession>
<comment type="caution">
    <text evidence="2">The sequence shown here is derived from an EMBL/GenBank/DDBJ whole genome shotgun (WGS) entry which is preliminary data.</text>
</comment>
<gene>
    <name evidence="2" type="ORF">ElyMa_002459000</name>
</gene>
<dbReference type="EMBL" id="BMAT01005044">
    <property type="protein sequence ID" value="GFR86111.1"/>
    <property type="molecule type" value="Genomic_DNA"/>
</dbReference>
<reference evidence="2 3" key="1">
    <citation type="journal article" date="2021" name="Elife">
        <title>Chloroplast acquisition without the gene transfer in kleptoplastic sea slugs, Plakobranchus ocellatus.</title>
        <authorList>
            <person name="Maeda T."/>
            <person name="Takahashi S."/>
            <person name="Yoshida T."/>
            <person name="Shimamura S."/>
            <person name="Takaki Y."/>
            <person name="Nagai Y."/>
            <person name="Toyoda A."/>
            <person name="Suzuki Y."/>
            <person name="Arimoto A."/>
            <person name="Ishii H."/>
            <person name="Satoh N."/>
            <person name="Nishiyama T."/>
            <person name="Hasebe M."/>
            <person name="Maruyama T."/>
            <person name="Minagawa J."/>
            <person name="Obokata J."/>
            <person name="Shigenobu S."/>
        </authorList>
    </citation>
    <scope>NUCLEOTIDE SEQUENCE [LARGE SCALE GENOMIC DNA]</scope>
</reference>
<evidence type="ECO:0000256" key="1">
    <source>
        <dbReference type="SAM" id="MobiDB-lite"/>
    </source>
</evidence>
<feature type="region of interest" description="Disordered" evidence="1">
    <location>
        <begin position="1"/>
        <end position="40"/>
    </location>
</feature>
<feature type="compositionally biased region" description="Acidic residues" evidence="1">
    <location>
        <begin position="1"/>
        <end position="39"/>
    </location>
</feature>
<name>A0AAV4GLD5_9GAST</name>